<evidence type="ECO:0000256" key="2">
    <source>
        <dbReference type="ARBA" id="ARBA00008444"/>
    </source>
</evidence>
<feature type="non-terminal residue" evidence="11">
    <location>
        <position position="1"/>
    </location>
</feature>
<evidence type="ECO:0000256" key="1">
    <source>
        <dbReference type="ARBA" id="ARBA00004448"/>
    </source>
</evidence>
<dbReference type="GO" id="GO:0042721">
    <property type="term" value="C:TIM22 mitochondrial import inner membrane insertion complex"/>
    <property type="evidence" value="ECO:0007669"/>
    <property type="project" value="UniProtKB-UniRule"/>
</dbReference>
<keyword evidence="9" id="KW-0653">Protein transport</keyword>
<dbReference type="InterPro" id="IPR039175">
    <property type="entry name" value="TIM22"/>
</dbReference>
<dbReference type="PANTHER" id="PTHR14110">
    <property type="entry name" value="MITOCHONDRIAL IMPORT INNER MEMBRANE TRANSLOCASE SUBUNIT TIM22"/>
    <property type="match status" value="1"/>
</dbReference>
<organism evidence="11 12">
    <name type="scientific">Olpidium bornovanus</name>
    <dbReference type="NCBI Taxonomy" id="278681"/>
    <lineage>
        <taxon>Eukaryota</taxon>
        <taxon>Fungi</taxon>
        <taxon>Fungi incertae sedis</taxon>
        <taxon>Olpidiomycota</taxon>
        <taxon>Olpidiomycotina</taxon>
        <taxon>Olpidiomycetes</taxon>
        <taxon>Olpidiales</taxon>
        <taxon>Olpidiaceae</taxon>
        <taxon>Olpidium</taxon>
    </lineage>
</organism>
<protein>
    <recommendedName>
        <fullName evidence="3 9">Mitochondrial import inner membrane translocase subunit TIM22</fullName>
    </recommendedName>
</protein>
<keyword evidence="9" id="KW-0813">Transport</keyword>
<accession>A0A8H7ZYN8</accession>
<keyword evidence="9" id="KW-0811">Translocation</keyword>
<evidence type="ECO:0000256" key="10">
    <source>
        <dbReference type="SAM" id="MobiDB-lite"/>
    </source>
</evidence>
<dbReference type="Pfam" id="PF02466">
    <property type="entry name" value="Tim17"/>
    <property type="match status" value="1"/>
</dbReference>
<comment type="function">
    <text evidence="9">Essential core component of the TIM22 complex, a complex that mediates the import and insertion of multi-pass transmembrane proteins into the mitochondrial inner membrane. In the TIM22 complex, it constitutes the voltage-activated and signal-gated channel. Forms a twin-pore translocase that uses the membrane potential as external driving force in 2 voltage-dependent steps.</text>
</comment>
<evidence type="ECO:0000256" key="9">
    <source>
        <dbReference type="RuleBase" id="RU367038"/>
    </source>
</evidence>
<dbReference type="GO" id="GO:0030943">
    <property type="term" value="F:mitochondrion targeting sequence binding"/>
    <property type="evidence" value="ECO:0007669"/>
    <property type="project" value="TreeGrafter"/>
</dbReference>
<dbReference type="OrthoDB" id="75343at2759"/>
<gene>
    <name evidence="11" type="ORF">BJ554DRAFT_6378</name>
</gene>
<evidence type="ECO:0000256" key="8">
    <source>
        <dbReference type="ARBA" id="ARBA00023136"/>
    </source>
</evidence>
<comment type="subcellular location">
    <subcellularLocation>
        <location evidence="1 9">Mitochondrion inner membrane</location>
        <topology evidence="1 9">Multi-pass membrane protein</topology>
    </subcellularLocation>
</comment>
<comment type="similarity">
    <text evidence="2 9">Belongs to the Tim17/Tim22/Tim23 family.</text>
</comment>
<dbReference type="AlphaFoldDB" id="A0A8H7ZYN8"/>
<evidence type="ECO:0000256" key="7">
    <source>
        <dbReference type="ARBA" id="ARBA00023128"/>
    </source>
</evidence>
<evidence type="ECO:0000313" key="11">
    <source>
        <dbReference type="EMBL" id="KAG5461433.1"/>
    </source>
</evidence>
<evidence type="ECO:0000256" key="4">
    <source>
        <dbReference type="ARBA" id="ARBA00022692"/>
    </source>
</evidence>
<comment type="caution">
    <text evidence="11">The sequence shown here is derived from an EMBL/GenBank/DDBJ whole genome shotgun (WGS) entry which is preliminary data.</text>
</comment>
<keyword evidence="12" id="KW-1185">Reference proteome</keyword>
<dbReference type="Proteomes" id="UP000673691">
    <property type="component" value="Unassembled WGS sequence"/>
</dbReference>
<evidence type="ECO:0000256" key="6">
    <source>
        <dbReference type="ARBA" id="ARBA00022989"/>
    </source>
</evidence>
<sequence>NRGSPLEVRRFSPPYPAPPKQGPQQARPGRKRFPAFPPRGVPPAGWLCCSADTRTKRSPSTGIAHQGRPQDSAGRASASLPGILPREGGRRFGSRSHVVADGELTHPRLLEILPPSPFACGAPTLPTGFLFGGALGLFLSGAEWSTPVDTTASTSQQVKQTFRDMGRKSFASAKNLAVIGAVFSGTECVIESYRAKTDLYNGAAAGCVTGGALAARSEWAWLACRRSFAPVFVYVPTTPSLNAGRLNCAGGPKAVVLGCASFAAFSSAFEYYFMHRED</sequence>
<feature type="region of interest" description="Disordered" evidence="10">
    <location>
        <begin position="1"/>
        <end position="39"/>
    </location>
</feature>
<dbReference type="GO" id="GO:0008320">
    <property type="term" value="F:protein transmembrane transporter activity"/>
    <property type="evidence" value="ECO:0007669"/>
    <property type="project" value="UniProtKB-UniRule"/>
</dbReference>
<reference evidence="11 12" key="1">
    <citation type="journal article" name="Sci. Rep.">
        <title>Genome-scale phylogenetic analyses confirm Olpidium as the closest living zoosporic fungus to the non-flagellated, terrestrial fungi.</title>
        <authorList>
            <person name="Chang Y."/>
            <person name="Rochon D."/>
            <person name="Sekimoto S."/>
            <person name="Wang Y."/>
            <person name="Chovatia M."/>
            <person name="Sandor L."/>
            <person name="Salamov A."/>
            <person name="Grigoriev I.V."/>
            <person name="Stajich J.E."/>
            <person name="Spatafora J.W."/>
        </authorList>
    </citation>
    <scope>NUCLEOTIDE SEQUENCE [LARGE SCALE GENOMIC DNA]</scope>
    <source>
        <strain evidence="11">S191</strain>
    </source>
</reference>
<keyword evidence="4" id="KW-0812">Transmembrane</keyword>
<evidence type="ECO:0000256" key="5">
    <source>
        <dbReference type="ARBA" id="ARBA00022792"/>
    </source>
</evidence>
<dbReference type="EMBL" id="JAEFCI010003665">
    <property type="protein sequence ID" value="KAG5461433.1"/>
    <property type="molecule type" value="Genomic_DNA"/>
</dbReference>
<keyword evidence="5 9" id="KW-0999">Mitochondrion inner membrane</keyword>
<keyword evidence="7 9" id="KW-0496">Mitochondrion</keyword>
<proteinExistence type="inferred from homology"/>
<evidence type="ECO:0000313" key="12">
    <source>
        <dbReference type="Proteomes" id="UP000673691"/>
    </source>
</evidence>
<dbReference type="GO" id="GO:0045039">
    <property type="term" value="P:protein insertion into mitochondrial inner membrane"/>
    <property type="evidence" value="ECO:0007669"/>
    <property type="project" value="UniProtKB-UniRule"/>
</dbReference>
<keyword evidence="8" id="KW-0472">Membrane</keyword>
<evidence type="ECO:0000256" key="3">
    <source>
        <dbReference type="ARBA" id="ARBA00020722"/>
    </source>
</evidence>
<comment type="subunit">
    <text evidence="9">Component of the TIM22 complex.</text>
</comment>
<dbReference type="PANTHER" id="PTHR14110:SF0">
    <property type="entry name" value="MITOCHONDRIAL IMPORT INNER MEMBRANE TRANSLOCASE SUBUNIT TIM22"/>
    <property type="match status" value="1"/>
</dbReference>
<name>A0A8H7ZYN8_9FUNG</name>
<keyword evidence="6" id="KW-1133">Transmembrane helix</keyword>
<feature type="region of interest" description="Disordered" evidence="10">
    <location>
        <begin position="51"/>
        <end position="93"/>
    </location>
</feature>